<dbReference type="Proteomes" id="UP001346869">
    <property type="component" value="Unassembled WGS sequence"/>
</dbReference>
<organism evidence="1 2">
    <name type="scientific">Eleginops maclovinus</name>
    <name type="common">Patagonian blennie</name>
    <name type="synonym">Eleginus maclovinus</name>
    <dbReference type="NCBI Taxonomy" id="56733"/>
    <lineage>
        <taxon>Eukaryota</taxon>
        <taxon>Metazoa</taxon>
        <taxon>Chordata</taxon>
        <taxon>Craniata</taxon>
        <taxon>Vertebrata</taxon>
        <taxon>Euteleostomi</taxon>
        <taxon>Actinopterygii</taxon>
        <taxon>Neopterygii</taxon>
        <taxon>Teleostei</taxon>
        <taxon>Neoteleostei</taxon>
        <taxon>Acanthomorphata</taxon>
        <taxon>Eupercaria</taxon>
        <taxon>Perciformes</taxon>
        <taxon>Notothenioidei</taxon>
        <taxon>Eleginopidae</taxon>
        <taxon>Eleginops</taxon>
    </lineage>
</organism>
<gene>
    <name evidence="1" type="ORF">PBY51_022714</name>
</gene>
<reference evidence="1 2" key="2">
    <citation type="journal article" date="2023" name="Mol. Biol. Evol.">
        <title>Genomics of Secondarily Temperate Adaptation in the Only Non-Antarctic Icefish.</title>
        <authorList>
            <person name="Rivera-Colon A.G."/>
            <person name="Rayamajhi N."/>
            <person name="Minhas B.F."/>
            <person name="Madrigal G."/>
            <person name="Bilyk K.T."/>
            <person name="Yoon V."/>
            <person name="Hune M."/>
            <person name="Gregory S."/>
            <person name="Cheng C.H.C."/>
            <person name="Catchen J.M."/>
        </authorList>
    </citation>
    <scope>NUCLEOTIDE SEQUENCE [LARGE SCALE GENOMIC DNA]</scope>
    <source>
        <strain evidence="1">JMC-PN-2008</strain>
    </source>
</reference>
<reference evidence="1 2" key="1">
    <citation type="journal article" date="2023" name="Genes (Basel)">
        <title>Chromosome-Level Genome Assembly and Circadian Gene Repertoire of the Patagonia Blennie Eleginops maclovinus-The Closest Ancestral Proxy of Antarctic Cryonotothenioids.</title>
        <authorList>
            <person name="Cheng C.C."/>
            <person name="Rivera-Colon A.G."/>
            <person name="Minhas B.F."/>
            <person name="Wilson L."/>
            <person name="Rayamajhi N."/>
            <person name="Vargas-Chacoff L."/>
            <person name="Catchen J.M."/>
        </authorList>
    </citation>
    <scope>NUCLEOTIDE SEQUENCE [LARGE SCALE GENOMIC DNA]</scope>
    <source>
        <strain evidence="1">JMC-PN-2008</strain>
    </source>
</reference>
<comment type="caution">
    <text evidence="1">The sequence shown here is derived from an EMBL/GenBank/DDBJ whole genome shotgun (WGS) entry which is preliminary data.</text>
</comment>
<protein>
    <submittedName>
        <fullName evidence="1">Uncharacterized protein</fullName>
    </submittedName>
</protein>
<dbReference type="EMBL" id="JAUZQC010000013">
    <property type="protein sequence ID" value="KAK5861307.1"/>
    <property type="molecule type" value="Genomic_DNA"/>
</dbReference>
<evidence type="ECO:0000313" key="1">
    <source>
        <dbReference type="EMBL" id="KAK5861307.1"/>
    </source>
</evidence>
<dbReference type="AlphaFoldDB" id="A0AAN7XI22"/>
<name>A0AAN7XI22_ELEMC</name>
<keyword evidence="2" id="KW-1185">Reference proteome</keyword>
<evidence type="ECO:0000313" key="2">
    <source>
        <dbReference type="Proteomes" id="UP001346869"/>
    </source>
</evidence>
<proteinExistence type="predicted"/>
<sequence length="69" mass="7635">MYFQDTCRDPYGGALVSTGPCPVGCMTNVIHPVDPDINGCNVCQVVYTASYSDYPQHLHCSDWWSTLCT</sequence>
<accession>A0AAN7XI22</accession>